<accession>A0A2N9FEP1</accession>
<name>A0A2N9FEP1_FAGSY</name>
<protein>
    <recommendedName>
        <fullName evidence="2">Trichome birefringence-like C-terminal domain-containing protein</fullName>
    </recommendedName>
</protein>
<dbReference type="PANTHER" id="PTHR32285:SF30">
    <property type="entry name" value="PROTEIN TRICHOME BIREFRINGENCE-LIKE 42"/>
    <property type="match status" value="1"/>
</dbReference>
<sequence length="80" mass="8843">MGSKYPSPTNPGEEIVKSVLSTMAKPVYLLDITFLTQLRKDGHPSTYTGKGNKYVDCSHWCLAGVPDTWNEILNAALLKM</sequence>
<gene>
    <name evidence="3" type="ORF">FSB_LOCUS13500</name>
</gene>
<dbReference type="InterPro" id="IPR029962">
    <property type="entry name" value="TBL"/>
</dbReference>
<dbReference type="PANTHER" id="PTHR32285">
    <property type="entry name" value="PROTEIN TRICHOME BIREFRINGENCE-LIKE 9-RELATED"/>
    <property type="match status" value="1"/>
</dbReference>
<dbReference type="AlphaFoldDB" id="A0A2N9FEP1"/>
<evidence type="ECO:0000259" key="2">
    <source>
        <dbReference type="Pfam" id="PF13839"/>
    </source>
</evidence>
<comment type="similarity">
    <text evidence="1">Belongs to the PC-esterase family. TBL subfamily.</text>
</comment>
<dbReference type="EMBL" id="OIVN01000791">
    <property type="protein sequence ID" value="SPC85618.1"/>
    <property type="molecule type" value="Genomic_DNA"/>
</dbReference>
<reference evidence="3" key="1">
    <citation type="submission" date="2018-02" db="EMBL/GenBank/DDBJ databases">
        <authorList>
            <person name="Cohen D.B."/>
            <person name="Kent A.D."/>
        </authorList>
    </citation>
    <scope>NUCLEOTIDE SEQUENCE</scope>
</reference>
<organism evidence="3">
    <name type="scientific">Fagus sylvatica</name>
    <name type="common">Beechnut</name>
    <dbReference type="NCBI Taxonomy" id="28930"/>
    <lineage>
        <taxon>Eukaryota</taxon>
        <taxon>Viridiplantae</taxon>
        <taxon>Streptophyta</taxon>
        <taxon>Embryophyta</taxon>
        <taxon>Tracheophyta</taxon>
        <taxon>Spermatophyta</taxon>
        <taxon>Magnoliopsida</taxon>
        <taxon>eudicotyledons</taxon>
        <taxon>Gunneridae</taxon>
        <taxon>Pentapetalae</taxon>
        <taxon>rosids</taxon>
        <taxon>fabids</taxon>
        <taxon>Fagales</taxon>
        <taxon>Fagaceae</taxon>
        <taxon>Fagus</taxon>
    </lineage>
</organism>
<proteinExistence type="inferred from homology"/>
<evidence type="ECO:0000313" key="3">
    <source>
        <dbReference type="EMBL" id="SPC85618.1"/>
    </source>
</evidence>
<feature type="domain" description="Trichome birefringence-like C-terminal" evidence="2">
    <location>
        <begin position="12"/>
        <end position="75"/>
    </location>
</feature>
<dbReference type="GO" id="GO:0005794">
    <property type="term" value="C:Golgi apparatus"/>
    <property type="evidence" value="ECO:0007669"/>
    <property type="project" value="TreeGrafter"/>
</dbReference>
<dbReference type="InterPro" id="IPR026057">
    <property type="entry name" value="TBL_C"/>
</dbReference>
<dbReference type="Pfam" id="PF13839">
    <property type="entry name" value="PC-Esterase"/>
    <property type="match status" value="1"/>
</dbReference>
<dbReference type="GO" id="GO:0016413">
    <property type="term" value="F:O-acetyltransferase activity"/>
    <property type="evidence" value="ECO:0007669"/>
    <property type="project" value="InterPro"/>
</dbReference>
<evidence type="ECO:0000256" key="1">
    <source>
        <dbReference type="ARBA" id="ARBA00007727"/>
    </source>
</evidence>